<dbReference type="Proteomes" id="UP000789831">
    <property type="component" value="Unassembled WGS sequence"/>
</dbReference>
<reference evidence="2" key="1">
    <citation type="submission" date="2021-06" db="EMBL/GenBank/DDBJ databases">
        <authorList>
            <person name="Kallberg Y."/>
            <person name="Tangrot J."/>
            <person name="Rosling A."/>
        </authorList>
    </citation>
    <scope>NUCLEOTIDE SEQUENCE</scope>
    <source>
        <strain evidence="2">MT106</strain>
    </source>
</reference>
<organism evidence="2 3">
    <name type="scientific">Ambispora gerdemannii</name>
    <dbReference type="NCBI Taxonomy" id="144530"/>
    <lineage>
        <taxon>Eukaryota</taxon>
        <taxon>Fungi</taxon>
        <taxon>Fungi incertae sedis</taxon>
        <taxon>Mucoromycota</taxon>
        <taxon>Glomeromycotina</taxon>
        <taxon>Glomeromycetes</taxon>
        <taxon>Archaeosporales</taxon>
        <taxon>Ambisporaceae</taxon>
        <taxon>Ambispora</taxon>
    </lineage>
</organism>
<protein>
    <submittedName>
        <fullName evidence="2">7106_t:CDS:1</fullName>
    </submittedName>
</protein>
<evidence type="ECO:0000313" key="2">
    <source>
        <dbReference type="EMBL" id="CAG8593139.1"/>
    </source>
</evidence>
<feature type="transmembrane region" description="Helical" evidence="1">
    <location>
        <begin position="6"/>
        <end position="23"/>
    </location>
</feature>
<keyword evidence="3" id="KW-1185">Reference proteome</keyword>
<accession>A0A9N9GCP4</accession>
<proteinExistence type="predicted"/>
<evidence type="ECO:0000313" key="3">
    <source>
        <dbReference type="Proteomes" id="UP000789831"/>
    </source>
</evidence>
<keyword evidence="1" id="KW-0812">Transmembrane</keyword>
<comment type="caution">
    <text evidence="2">The sequence shown here is derived from an EMBL/GenBank/DDBJ whole genome shotgun (WGS) entry which is preliminary data.</text>
</comment>
<sequence length="128" mass="14405">MDATLFMPLLVAITIIYGVLHSYQELNNINDKTIQTVLRHVEERAEMKSCGFSWQSTTSNTSKLGSGDVLNGSSYFLANWRSGSNRKIIRFIYGVNTRSLWLLKLKSGLHHKIAATRTSYNGNHLAQS</sequence>
<dbReference type="AlphaFoldDB" id="A0A9N9GCP4"/>
<name>A0A9N9GCP4_9GLOM</name>
<keyword evidence="1" id="KW-1133">Transmembrane helix</keyword>
<gene>
    <name evidence="2" type="ORF">AGERDE_LOCUS8707</name>
</gene>
<evidence type="ECO:0000256" key="1">
    <source>
        <dbReference type="SAM" id="Phobius"/>
    </source>
</evidence>
<keyword evidence="1" id="KW-0472">Membrane</keyword>
<dbReference type="EMBL" id="CAJVPL010001936">
    <property type="protein sequence ID" value="CAG8593139.1"/>
    <property type="molecule type" value="Genomic_DNA"/>
</dbReference>